<dbReference type="PANTHER" id="PTHR37544:SF3">
    <property type="entry name" value="SPRAY"/>
    <property type="match status" value="1"/>
</dbReference>
<dbReference type="PANTHER" id="PTHR37544">
    <property type="entry name" value="SPRAY-RELATED"/>
    <property type="match status" value="1"/>
</dbReference>
<keyword evidence="1" id="KW-0812">Transmembrane</keyword>
<keyword evidence="1" id="KW-1133">Transmembrane helix</keyword>
<evidence type="ECO:0000313" key="3">
    <source>
        <dbReference type="Proteomes" id="UP000800093"/>
    </source>
</evidence>
<dbReference type="Pfam" id="PF11915">
    <property type="entry name" value="DUF3433"/>
    <property type="match status" value="1"/>
</dbReference>
<name>A0A9P4NA44_9PLEO</name>
<dbReference type="InterPro" id="IPR021840">
    <property type="entry name" value="DUF3433"/>
</dbReference>
<accession>A0A9P4NA44</accession>
<dbReference type="EMBL" id="ML986582">
    <property type="protein sequence ID" value="KAF2269432.1"/>
    <property type="molecule type" value="Genomic_DNA"/>
</dbReference>
<comment type="caution">
    <text evidence="2">The sequence shown here is derived from an EMBL/GenBank/DDBJ whole genome shotgun (WGS) entry which is preliminary data.</text>
</comment>
<gene>
    <name evidence="2" type="ORF">CC78DRAFT_574995</name>
</gene>
<feature type="transmembrane region" description="Helical" evidence="1">
    <location>
        <begin position="385"/>
        <end position="404"/>
    </location>
</feature>
<protein>
    <submittedName>
        <fullName evidence="2">Uncharacterized protein</fullName>
    </submittedName>
</protein>
<feature type="transmembrane region" description="Helical" evidence="1">
    <location>
        <begin position="803"/>
        <end position="830"/>
    </location>
</feature>
<evidence type="ECO:0000256" key="1">
    <source>
        <dbReference type="SAM" id="Phobius"/>
    </source>
</evidence>
<dbReference type="Proteomes" id="UP000800093">
    <property type="component" value="Unassembled WGS sequence"/>
</dbReference>
<feature type="transmembrane region" description="Helical" evidence="1">
    <location>
        <begin position="219"/>
        <end position="243"/>
    </location>
</feature>
<sequence length="923" mass="103385">MNGTVYSMRESSTFYAGYWNDIGTAYYYLQGPCPIQANHTFMAAFVKNKVKFSDPPSSVAPIFCEPFYSQEVNATVDLGSKLPHNIVPLAPKQPLAFEMFNASWFESALNVDSQKRLVRGQLPTKSMPDFLGRGLPNTLSLMNGAGIDRIRFVSGLAISATKHSLEDYLDPDVLGESFEVAYRILFACFMTDVLNQDFSSAQQNIGQRSVSSEAIILEYIFTLLVEILLGLASIGSLFLFYFLRSRRLNLSSDPNTVASIMALVANSHSLISVFKDFDCCITKDVEQILNHRRFKLVACDSQRIEELQSVDPQSNNPGANQVFHDEVFEQSIAKPVRPFEFHAFTSMVFIGVQAVLVVVLAVLFVKNQINGLPLPSKNRFVQNLLENYLPTAIATLIEPMWILLNRLLCMLRPLEELQGCRAPARKSIDLNYSSLPPQLVVFRAFRSRHFILAAVCTMSILANILAVAFSELFSQDWRNIFQPTTFYALFEARFRPINGSLGPRASGYYTDSKASGAFEGGVGEDQFYIAESNYTAGTLLPAWTDKKMMYLPFMAEVEIKDKSGIEYRAMTKAFGSQLECSPMVYEVNYTAETGPTSDPNYYEGSAAAEFQFQLDALPNATQRDINACRDNLVFGWARAANGTCKELEPFVLDQSNSLIISCRPRLVIGEATVTVDLAGHLLKPAENINLTTDTDDFQQYFSSDPINIIEQAHQYLLEDYTMVFHNDSFASGFFNHFMLRAKNNRLVDPNQDAPSFRDVDQVLTETYSTLFAIWLGTKMEKLLVPTKQQNVSLPGRRIRPSQWNFLSVPMFAISQAILCTYITVAFLVYLRWPGQYLARLPTSIASIITLSVSSAAVRDMEDTSCLTEKEKAHHLKALGILYGYGSYIGGDGRIHIGIENVPLVQYKRVGAGLGKTLERFLKR</sequence>
<feature type="transmembrane region" description="Helical" evidence="1">
    <location>
        <begin position="450"/>
        <end position="469"/>
    </location>
</feature>
<keyword evidence="3" id="KW-1185">Reference proteome</keyword>
<proteinExistence type="predicted"/>
<organism evidence="2 3">
    <name type="scientific">Lojkania enalia</name>
    <dbReference type="NCBI Taxonomy" id="147567"/>
    <lineage>
        <taxon>Eukaryota</taxon>
        <taxon>Fungi</taxon>
        <taxon>Dikarya</taxon>
        <taxon>Ascomycota</taxon>
        <taxon>Pezizomycotina</taxon>
        <taxon>Dothideomycetes</taxon>
        <taxon>Pleosporomycetidae</taxon>
        <taxon>Pleosporales</taxon>
        <taxon>Pleosporales incertae sedis</taxon>
        <taxon>Lojkania</taxon>
    </lineage>
</organism>
<evidence type="ECO:0000313" key="2">
    <source>
        <dbReference type="EMBL" id="KAF2269432.1"/>
    </source>
</evidence>
<reference evidence="3" key="1">
    <citation type="journal article" date="2020" name="Stud. Mycol.">
        <title>101 Dothideomycetes genomes: A test case for predicting lifestyles and emergence of pathogens.</title>
        <authorList>
            <person name="Haridas S."/>
            <person name="Albert R."/>
            <person name="Binder M."/>
            <person name="Bloem J."/>
            <person name="LaButti K."/>
            <person name="Salamov A."/>
            <person name="Andreopoulos B."/>
            <person name="Baker S."/>
            <person name="Barry K."/>
            <person name="Bills G."/>
            <person name="Bluhm B."/>
            <person name="Cannon C."/>
            <person name="Castanera R."/>
            <person name="Culley D."/>
            <person name="Daum C."/>
            <person name="Ezra D."/>
            <person name="Gonzalez J."/>
            <person name="Henrissat B."/>
            <person name="Kuo A."/>
            <person name="Liang C."/>
            <person name="Lipzen A."/>
            <person name="Lutzoni F."/>
            <person name="Magnuson J."/>
            <person name="Mondo S."/>
            <person name="Nolan M."/>
            <person name="Ohm R."/>
            <person name="Pangilinan J."/>
            <person name="Park H.-J."/>
            <person name="Ramirez L."/>
            <person name="Alfaro M."/>
            <person name="Sun H."/>
            <person name="Tritt A."/>
            <person name="Yoshinaga Y."/>
            <person name="Zwiers L.-H."/>
            <person name="Turgeon B."/>
            <person name="Goodwin S."/>
            <person name="Spatafora J."/>
            <person name="Crous P."/>
            <person name="Grigoriev I."/>
        </authorList>
    </citation>
    <scope>NUCLEOTIDE SEQUENCE [LARGE SCALE GENOMIC DNA]</scope>
    <source>
        <strain evidence="3">CBS 304.66</strain>
    </source>
</reference>
<dbReference type="AlphaFoldDB" id="A0A9P4NA44"/>
<feature type="transmembrane region" description="Helical" evidence="1">
    <location>
        <begin position="341"/>
        <end position="365"/>
    </location>
</feature>
<keyword evidence="1" id="KW-0472">Membrane</keyword>
<dbReference type="OrthoDB" id="3248909at2759"/>